<evidence type="ECO:0000256" key="2">
    <source>
        <dbReference type="ARBA" id="ARBA00004922"/>
    </source>
</evidence>
<dbReference type="GO" id="GO:0006004">
    <property type="term" value="P:fucose metabolic process"/>
    <property type="evidence" value="ECO:0007669"/>
    <property type="project" value="UniProtKB-KW"/>
</dbReference>
<evidence type="ECO:0000256" key="14">
    <source>
        <dbReference type="ARBA" id="ARBA00033080"/>
    </source>
</evidence>
<evidence type="ECO:0000313" key="18">
    <source>
        <dbReference type="EMBL" id="CAE1323941.1"/>
    </source>
</evidence>
<comment type="pathway">
    <text evidence="2">Protein modification; protein glycosylation.</text>
</comment>
<keyword evidence="8" id="KW-0256">Endoplasmic reticulum</keyword>
<evidence type="ECO:0000256" key="17">
    <source>
        <dbReference type="SAM" id="SignalP"/>
    </source>
</evidence>
<evidence type="ECO:0000256" key="4">
    <source>
        <dbReference type="ARBA" id="ARBA00012196"/>
    </source>
</evidence>
<evidence type="ECO:0000256" key="3">
    <source>
        <dbReference type="ARBA" id="ARBA00010626"/>
    </source>
</evidence>
<dbReference type="GO" id="GO:0008593">
    <property type="term" value="P:regulation of Notch signaling pathway"/>
    <property type="evidence" value="ECO:0007669"/>
    <property type="project" value="TreeGrafter"/>
</dbReference>
<dbReference type="PANTHER" id="PTHR21420">
    <property type="entry name" value="GDP-FUCOSE PROTEIN O-FUCOSYLTRANSFERASE 1"/>
    <property type="match status" value="1"/>
</dbReference>
<dbReference type="EC" id="2.4.1.221" evidence="4"/>
<comment type="similarity">
    <text evidence="3">Belongs to the glycosyltransferase 65 family.</text>
</comment>
<name>A0A812EG11_ACAPH</name>
<evidence type="ECO:0000256" key="15">
    <source>
        <dbReference type="ARBA" id="ARBA00047273"/>
    </source>
</evidence>
<keyword evidence="10" id="KW-1015">Disulfide bond</keyword>
<dbReference type="Proteomes" id="UP000597762">
    <property type="component" value="Unassembled WGS sequence"/>
</dbReference>
<accession>A0A812EG11</accession>
<evidence type="ECO:0000256" key="9">
    <source>
        <dbReference type="ARBA" id="ARBA00022976"/>
    </source>
</evidence>
<keyword evidence="12" id="KW-0294">Fucose metabolism</keyword>
<keyword evidence="9" id="KW-0914">Notch signaling pathway</keyword>
<keyword evidence="6 18" id="KW-0328">Glycosyltransferase</keyword>
<comment type="catalytic activity">
    <reaction evidence="15">
        <text>L-threonyl-[protein] + GDP-beta-L-fucose = 3-O-(alpha-L-fucosyl)-L-threonyl-[protein] + GDP + H(+)</text>
        <dbReference type="Rhea" id="RHEA:70491"/>
        <dbReference type="Rhea" id="RHEA-COMP:11060"/>
        <dbReference type="Rhea" id="RHEA-COMP:17915"/>
        <dbReference type="ChEBI" id="CHEBI:15378"/>
        <dbReference type="ChEBI" id="CHEBI:30013"/>
        <dbReference type="ChEBI" id="CHEBI:57273"/>
        <dbReference type="ChEBI" id="CHEBI:58189"/>
        <dbReference type="ChEBI" id="CHEBI:189631"/>
        <dbReference type="EC" id="2.4.1.221"/>
    </reaction>
    <physiologicalReaction direction="left-to-right" evidence="15">
        <dbReference type="Rhea" id="RHEA:70492"/>
    </physiologicalReaction>
</comment>
<comment type="catalytic activity">
    <reaction evidence="16">
        <text>L-seryl-[protein] + GDP-beta-L-fucose = 3-O-(alpha-L-fucosyl)-L-seryl-[protein] + GDP + H(+)</text>
        <dbReference type="Rhea" id="RHEA:63644"/>
        <dbReference type="Rhea" id="RHEA-COMP:9863"/>
        <dbReference type="Rhea" id="RHEA-COMP:17914"/>
        <dbReference type="ChEBI" id="CHEBI:15378"/>
        <dbReference type="ChEBI" id="CHEBI:29999"/>
        <dbReference type="ChEBI" id="CHEBI:57273"/>
        <dbReference type="ChEBI" id="CHEBI:58189"/>
        <dbReference type="ChEBI" id="CHEBI:189632"/>
        <dbReference type="EC" id="2.4.1.221"/>
    </reaction>
    <physiologicalReaction direction="left-to-right" evidence="16">
        <dbReference type="Rhea" id="RHEA:63645"/>
    </physiologicalReaction>
</comment>
<evidence type="ECO:0000256" key="1">
    <source>
        <dbReference type="ARBA" id="ARBA00004240"/>
    </source>
</evidence>
<comment type="subcellular location">
    <subcellularLocation>
        <location evidence="1">Endoplasmic reticulum</location>
    </subcellularLocation>
</comment>
<evidence type="ECO:0000256" key="7">
    <source>
        <dbReference type="ARBA" id="ARBA00022679"/>
    </source>
</evidence>
<dbReference type="GO" id="GO:0046922">
    <property type="term" value="F:peptide-O-fucosyltransferase activity"/>
    <property type="evidence" value="ECO:0007669"/>
    <property type="project" value="UniProtKB-EC"/>
</dbReference>
<dbReference type="InterPro" id="IPR019378">
    <property type="entry name" value="GDP-Fuc_O-FucTrfase"/>
</dbReference>
<reference evidence="18" key="1">
    <citation type="submission" date="2021-01" db="EMBL/GenBank/DDBJ databases">
        <authorList>
            <person name="Li R."/>
            <person name="Bekaert M."/>
        </authorList>
    </citation>
    <scope>NUCLEOTIDE SEQUENCE</scope>
    <source>
        <strain evidence="18">Farmed</strain>
    </source>
</reference>
<evidence type="ECO:0000256" key="13">
    <source>
        <dbReference type="ARBA" id="ARBA00023277"/>
    </source>
</evidence>
<dbReference type="EMBL" id="CAHIKZ030005388">
    <property type="protein sequence ID" value="CAE1323941.1"/>
    <property type="molecule type" value="Genomic_DNA"/>
</dbReference>
<evidence type="ECO:0000256" key="10">
    <source>
        <dbReference type="ARBA" id="ARBA00023157"/>
    </source>
</evidence>
<dbReference type="CDD" id="cd11302">
    <property type="entry name" value="O-FucT-1"/>
    <property type="match status" value="1"/>
</dbReference>
<dbReference type="UniPathway" id="UPA00378"/>
<evidence type="ECO:0000256" key="12">
    <source>
        <dbReference type="ARBA" id="ARBA00023253"/>
    </source>
</evidence>
<evidence type="ECO:0000256" key="6">
    <source>
        <dbReference type="ARBA" id="ARBA00022676"/>
    </source>
</evidence>
<dbReference type="PANTHER" id="PTHR21420:SF9">
    <property type="entry name" value="GDP-FUCOSE PROTEIN O-FUCOSYLTRANSFERASE 1"/>
    <property type="match status" value="1"/>
</dbReference>
<dbReference type="Gene3D" id="3.40.50.11340">
    <property type="match status" value="1"/>
</dbReference>
<keyword evidence="7 18" id="KW-0808">Transferase</keyword>
<evidence type="ECO:0000256" key="16">
    <source>
        <dbReference type="ARBA" id="ARBA00048647"/>
    </source>
</evidence>
<dbReference type="GO" id="GO:0005783">
    <property type="term" value="C:endoplasmic reticulum"/>
    <property type="evidence" value="ECO:0007669"/>
    <property type="project" value="UniProtKB-SubCell"/>
</dbReference>
<dbReference type="AlphaFoldDB" id="A0A812EG11"/>
<protein>
    <recommendedName>
        <fullName evidence="5">GDP-fucose protein O-fucosyltransferase 1</fullName>
        <ecNumber evidence="4">2.4.1.221</ecNumber>
    </recommendedName>
    <alternativeName>
        <fullName evidence="14">Peptide-O-fucosyltransferase 1</fullName>
    </alternativeName>
</protein>
<dbReference type="Gene3D" id="3.40.50.11350">
    <property type="match status" value="1"/>
</dbReference>
<evidence type="ECO:0000313" key="19">
    <source>
        <dbReference type="Proteomes" id="UP000597762"/>
    </source>
</evidence>
<keyword evidence="13" id="KW-0119">Carbohydrate metabolism</keyword>
<keyword evidence="19" id="KW-1185">Reference proteome</keyword>
<proteinExistence type="inferred from homology"/>
<keyword evidence="11" id="KW-0325">Glycoprotein</keyword>
<dbReference type="InterPro" id="IPR039922">
    <property type="entry name" value="POFUT1"/>
</dbReference>
<gene>
    <name evidence="18" type="ORF">SPHA_73737</name>
</gene>
<comment type="caution">
    <text evidence="18">The sequence shown here is derived from an EMBL/GenBank/DDBJ whole genome shotgun (WGS) entry which is preliminary data.</text>
</comment>
<feature type="signal peptide" evidence="17">
    <location>
        <begin position="1"/>
        <end position="23"/>
    </location>
</feature>
<organism evidence="18 19">
    <name type="scientific">Acanthosepion pharaonis</name>
    <name type="common">Pharaoh cuttlefish</name>
    <name type="synonym">Sepia pharaonis</name>
    <dbReference type="NCBI Taxonomy" id="158019"/>
    <lineage>
        <taxon>Eukaryota</taxon>
        <taxon>Metazoa</taxon>
        <taxon>Spiralia</taxon>
        <taxon>Lophotrochozoa</taxon>
        <taxon>Mollusca</taxon>
        <taxon>Cephalopoda</taxon>
        <taxon>Coleoidea</taxon>
        <taxon>Decapodiformes</taxon>
        <taxon>Sepiida</taxon>
        <taxon>Sepiina</taxon>
        <taxon>Sepiidae</taxon>
        <taxon>Acanthosepion</taxon>
    </lineage>
</organism>
<dbReference type="Pfam" id="PF10250">
    <property type="entry name" value="O-FucT"/>
    <property type="match status" value="1"/>
</dbReference>
<dbReference type="OrthoDB" id="10050276at2759"/>
<evidence type="ECO:0000256" key="8">
    <source>
        <dbReference type="ARBA" id="ARBA00022824"/>
    </source>
</evidence>
<sequence length="378" mass="43869">MAMFNRIVYNIFFFLLIVTLSAADKKLVKSFIWDERGYLIYCPCMGRFGNQAEHFLGTFGFAKAINRTLILPPWRTYKNIPFDDWFQVEPLSTYHAVILAEDFMAYLAPTYWPPGNRTGWCYLPPNNSGDCRMKEGNPFGQFWDGLNVDFNANEIVSISYMQTSKWKAMYPPNKYPVIAMRGAPASFPVEQKYALLHKYLLWSESIERQADQYIEDNFEGKEFVGIHLRNGVDWINACAYLDKQNVATYMASPQCLGYEKNTFVTKKMCLPSVEEILRLTKNIVVQTRVKIVFVATDKDPMLEKLQRHLKAQKVQVFHYDPWLPQLDLAILEKSKHFIGNCVSSFSSFVTRSRIRIGKPSSFWGYSSEEKKERLNSDL</sequence>
<evidence type="ECO:0000256" key="11">
    <source>
        <dbReference type="ARBA" id="ARBA00023180"/>
    </source>
</evidence>
<feature type="chain" id="PRO_5032555727" description="GDP-fucose protein O-fucosyltransferase 1" evidence="17">
    <location>
        <begin position="24"/>
        <end position="378"/>
    </location>
</feature>
<keyword evidence="17" id="KW-0732">Signal</keyword>
<evidence type="ECO:0000256" key="5">
    <source>
        <dbReference type="ARBA" id="ARBA00021745"/>
    </source>
</evidence>
<dbReference type="GO" id="GO:0007219">
    <property type="term" value="P:Notch signaling pathway"/>
    <property type="evidence" value="ECO:0007669"/>
    <property type="project" value="UniProtKB-KW"/>
</dbReference>